<gene>
    <name evidence="2" type="ORF">HMPREF3229_00417</name>
</gene>
<dbReference type="EMBL" id="LRQE01000012">
    <property type="protein sequence ID" value="KXA31430.1"/>
    <property type="molecule type" value="Genomic_DNA"/>
</dbReference>
<keyword evidence="1" id="KW-0446">Lipid-binding</keyword>
<dbReference type="AlphaFoldDB" id="A0A133PRK6"/>
<organism evidence="2">
    <name type="scientific">Peptoniphilus harei</name>
    <dbReference type="NCBI Taxonomy" id="54005"/>
    <lineage>
        <taxon>Bacteria</taxon>
        <taxon>Bacillati</taxon>
        <taxon>Bacillota</taxon>
        <taxon>Tissierellia</taxon>
        <taxon>Tissierellales</taxon>
        <taxon>Peptoniphilaceae</taxon>
        <taxon>Peptoniphilus</taxon>
    </lineage>
</organism>
<dbReference type="NCBIfam" id="TIGR00762">
    <property type="entry name" value="DegV"/>
    <property type="match status" value="1"/>
</dbReference>
<protein>
    <submittedName>
        <fullName evidence="2">EDD domain protein, DegV family</fullName>
    </submittedName>
</protein>
<comment type="caution">
    <text evidence="2">The sequence shown here is derived from an EMBL/GenBank/DDBJ whole genome shotgun (WGS) entry which is preliminary data.</text>
</comment>
<dbReference type="PROSITE" id="PS51482">
    <property type="entry name" value="DEGV"/>
    <property type="match status" value="1"/>
</dbReference>
<accession>A0A133PRK6</accession>
<dbReference type="PANTHER" id="PTHR33434">
    <property type="entry name" value="DEGV DOMAIN-CONTAINING PROTEIN DR_1986-RELATED"/>
    <property type="match status" value="1"/>
</dbReference>
<evidence type="ECO:0000313" key="2">
    <source>
        <dbReference type="EMBL" id="KXA31430.1"/>
    </source>
</evidence>
<dbReference type="Proteomes" id="UP000070174">
    <property type="component" value="Unassembled WGS sequence"/>
</dbReference>
<dbReference type="SUPFAM" id="SSF82549">
    <property type="entry name" value="DAK1/DegV-like"/>
    <property type="match status" value="1"/>
</dbReference>
<name>A0A133PRK6_9FIRM</name>
<dbReference type="InterPro" id="IPR043168">
    <property type="entry name" value="DegV_C"/>
</dbReference>
<sequence length="277" mass="31500">MYKIISDTSCDLRKDEIRDLGIEYVPFKISIDGKDYTDDENLNLDEFLEVMKKTENPIHTACPSPYDYFKIIEENKDKDIYILTIGSKLSGSYNSAKVAEAEAREKFEGINIHVIDTKAASAGTTRIVLKLLDLVKEKDFDEVVEEIEKETDLETTMFVLESMKNLIKNGRIKKTTGLIANVLNIRPIMISDDGEIELYEVNRGMKKSLDKMVKAIESKCKREKPDLITISYVEDKDRAEKLKERIEDLYEGAKVHLRHTNGLSSGYADIGGIVIAF</sequence>
<dbReference type="PATRIC" id="fig|54005.3.peg.412"/>
<dbReference type="RefSeq" id="WP_060799711.1">
    <property type="nucleotide sequence ID" value="NZ_KQ957090.1"/>
</dbReference>
<dbReference type="Pfam" id="PF02645">
    <property type="entry name" value="DegV"/>
    <property type="match status" value="1"/>
</dbReference>
<dbReference type="Gene3D" id="3.40.50.10440">
    <property type="entry name" value="Dihydroxyacetone kinase, domain 1"/>
    <property type="match status" value="1"/>
</dbReference>
<dbReference type="Gene3D" id="3.30.1180.10">
    <property type="match status" value="1"/>
</dbReference>
<dbReference type="InterPro" id="IPR050270">
    <property type="entry name" value="DegV_domain_contain"/>
</dbReference>
<evidence type="ECO:0000313" key="3">
    <source>
        <dbReference type="Proteomes" id="UP000070174"/>
    </source>
</evidence>
<reference evidence="2 3" key="1">
    <citation type="submission" date="2016-01" db="EMBL/GenBank/DDBJ databases">
        <authorList>
            <person name="Oliw E.H."/>
        </authorList>
    </citation>
    <scope>NUCLEOTIDE SEQUENCE [LARGE SCALE GENOMIC DNA]</scope>
    <source>
        <strain evidence="2 3">CMW7756A</strain>
    </source>
</reference>
<dbReference type="PANTHER" id="PTHR33434:SF2">
    <property type="entry name" value="FATTY ACID-BINDING PROTEIN TM_1468"/>
    <property type="match status" value="1"/>
</dbReference>
<proteinExistence type="predicted"/>
<dbReference type="GO" id="GO:0008289">
    <property type="term" value="F:lipid binding"/>
    <property type="evidence" value="ECO:0007669"/>
    <property type="project" value="UniProtKB-KW"/>
</dbReference>
<dbReference type="Gene3D" id="2.20.28.50">
    <property type="entry name" value="degv family protein"/>
    <property type="match status" value="1"/>
</dbReference>
<evidence type="ECO:0000256" key="1">
    <source>
        <dbReference type="ARBA" id="ARBA00023121"/>
    </source>
</evidence>
<dbReference type="InterPro" id="IPR003797">
    <property type="entry name" value="DegV"/>
</dbReference>